<sequence length="143" mass="16404">MNRILSAMCVAAITLTMGAMSPASAMSVPSKPSVSTVGASDGVVKVDYRRYGQRRHWRNHGPRHYYRHRHNDFGPIVGKLVAGAIISGIIASQQPAPVYRQRYYRGYDAHADWCLRRYRSYDVHSDTFQPYHGPRRYCRSPYR</sequence>
<comment type="subcellular location">
    <subcellularLocation>
        <location evidence="1">Membrane</location>
        <topology evidence="1">Single-pass membrane protein</topology>
    </subcellularLocation>
</comment>
<evidence type="ECO:0000256" key="4">
    <source>
        <dbReference type="ARBA" id="ARBA00022475"/>
    </source>
</evidence>
<dbReference type="GO" id="GO:0016020">
    <property type="term" value="C:membrane"/>
    <property type="evidence" value="ECO:0007669"/>
    <property type="project" value="UniProtKB-SubCell"/>
</dbReference>
<dbReference type="Pfam" id="PF07886">
    <property type="entry name" value="BA14K"/>
    <property type="match status" value="1"/>
</dbReference>
<evidence type="ECO:0000256" key="3">
    <source>
        <dbReference type="ARBA" id="ARBA00020552"/>
    </source>
</evidence>
<dbReference type="AlphaFoldDB" id="A0A1L3SSX2"/>
<dbReference type="InterPro" id="IPR012413">
    <property type="entry name" value="BA14K"/>
</dbReference>
<dbReference type="STRING" id="1670800.BSQ44_14935"/>
<dbReference type="KEGG" id="meso:BSQ44_14935"/>
<name>A0A1L3SSX2_9HYPH</name>
<gene>
    <name evidence="8" type="ORF">BSQ44_14935</name>
</gene>
<dbReference type="RefSeq" id="WP_072605548.1">
    <property type="nucleotide sequence ID" value="NZ_CP018171.1"/>
</dbReference>
<evidence type="ECO:0000313" key="9">
    <source>
        <dbReference type="Proteomes" id="UP000182840"/>
    </source>
</evidence>
<dbReference type="EMBL" id="CP018171">
    <property type="protein sequence ID" value="APH72509.1"/>
    <property type="molecule type" value="Genomic_DNA"/>
</dbReference>
<comment type="similarity">
    <text evidence="2">Belongs to the BA14k family.</text>
</comment>
<evidence type="ECO:0000313" key="8">
    <source>
        <dbReference type="EMBL" id="APH72509.1"/>
    </source>
</evidence>
<keyword evidence="4" id="KW-0472">Membrane</keyword>
<organism evidence="8 9">
    <name type="scientific">Aquibium oceanicum</name>
    <dbReference type="NCBI Taxonomy" id="1670800"/>
    <lineage>
        <taxon>Bacteria</taxon>
        <taxon>Pseudomonadati</taxon>
        <taxon>Pseudomonadota</taxon>
        <taxon>Alphaproteobacteria</taxon>
        <taxon>Hyphomicrobiales</taxon>
        <taxon>Phyllobacteriaceae</taxon>
        <taxon>Aquibium</taxon>
    </lineage>
</organism>
<evidence type="ECO:0000256" key="5">
    <source>
        <dbReference type="ARBA" id="ARBA00022734"/>
    </source>
</evidence>
<accession>A0A1L3SSX2</accession>
<evidence type="ECO:0000256" key="1">
    <source>
        <dbReference type="ARBA" id="ARBA00004167"/>
    </source>
</evidence>
<protein>
    <recommendedName>
        <fullName evidence="3">Lectin-like protein BA14k</fullName>
    </recommendedName>
</protein>
<feature type="signal peptide" evidence="7">
    <location>
        <begin position="1"/>
        <end position="25"/>
    </location>
</feature>
<keyword evidence="9" id="KW-1185">Reference proteome</keyword>
<keyword evidence="7" id="KW-0732">Signal</keyword>
<comment type="function">
    <text evidence="6">Has immunoglobulin-binding and hemagglutination properties, and can bind to mannose. Essential for virulence. May be involved in LPS biosynthesis or polysaccharide transport.</text>
</comment>
<keyword evidence="5" id="KW-0430">Lectin</keyword>
<dbReference type="OrthoDB" id="8117189at2"/>
<reference evidence="9" key="1">
    <citation type="submission" date="2016-11" db="EMBL/GenBank/DDBJ databases">
        <title>Mesorhizobium oceanicum sp. nov., isolated from deep seawater in South China Sea.</title>
        <authorList>
            <person name="Fu G.-Y."/>
        </authorList>
    </citation>
    <scope>NUCLEOTIDE SEQUENCE [LARGE SCALE GENOMIC DNA]</scope>
    <source>
        <strain evidence="9">B7</strain>
    </source>
</reference>
<keyword evidence="4" id="KW-1003">Cell membrane</keyword>
<evidence type="ECO:0000256" key="7">
    <source>
        <dbReference type="SAM" id="SignalP"/>
    </source>
</evidence>
<evidence type="ECO:0000256" key="6">
    <source>
        <dbReference type="ARBA" id="ARBA00025321"/>
    </source>
</evidence>
<proteinExistence type="inferred from homology"/>
<dbReference type="GO" id="GO:0030246">
    <property type="term" value="F:carbohydrate binding"/>
    <property type="evidence" value="ECO:0007669"/>
    <property type="project" value="UniProtKB-KW"/>
</dbReference>
<evidence type="ECO:0000256" key="2">
    <source>
        <dbReference type="ARBA" id="ARBA00010270"/>
    </source>
</evidence>
<feature type="chain" id="PRO_5012001383" description="Lectin-like protein BA14k" evidence="7">
    <location>
        <begin position="26"/>
        <end position="143"/>
    </location>
</feature>
<dbReference type="Proteomes" id="UP000182840">
    <property type="component" value="Chromosome"/>
</dbReference>